<sequence length="150" mass="17898">MENYYQHMIDQLVKVIPQDVLQKLQQLSAQDLQSVKQQNLTKKQLEILSAEHARKHDVKKNVQKEDDVKPPRKRQRTEDVDQLPEERVRNAREKRSLTATALNDGVENIQLQPNNNEERYDLMLFVKEKQVDIVQILEERLLKEWEWMAT</sequence>
<dbReference type="OrthoDB" id="6192032at2759"/>
<reference evidence="2" key="1">
    <citation type="submission" date="2018-11" db="EMBL/GenBank/DDBJ databases">
        <authorList>
            <person name="Alioto T."/>
            <person name="Alioto T."/>
        </authorList>
    </citation>
    <scope>NUCLEOTIDE SEQUENCE</scope>
</reference>
<dbReference type="Proteomes" id="UP000596742">
    <property type="component" value="Unassembled WGS sequence"/>
</dbReference>
<evidence type="ECO:0000313" key="2">
    <source>
        <dbReference type="EMBL" id="VDI44587.1"/>
    </source>
</evidence>
<name>A0A8B6F593_MYTGA</name>
<evidence type="ECO:0000256" key="1">
    <source>
        <dbReference type="SAM" id="MobiDB-lite"/>
    </source>
</evidence>
<accession>A0A8B6F593</accession>
<proteinExistence type="predicted"/>
<comment type="caution">
    <text evidence="2">The sequence shown here is derived from an EMBL/GenBank/DDBJ whole genome shotgun (WGS) entry which is preliminary data.</text>
</comment>
<organism evidence="2 3">
    <name type="scientific">Mytilus galloprovincialis</name>
    <name type="common">Mediterranean mussel</name>
    <dbReference type="NCBI Taxonomy" id="29158"/>
    <lineage>
        <taxon>Eukaryota</taxon>
        <taxon>Metazoa</taxon>
        <taxon>Spiralia</taxon>
        <taxon>Lophotrochozoa</taxon>
        <taxon>Mollusca</taxon>
        <taxon>Bivalvia</taxon>
        <taxon>Autobranchia</taxon>
        <taxon>Pteriomorphia</taxon>
        <taxon>Mytilida</taxon>
        <taxon>Mytiloidea</taxon>
        <taxon>Mytilidae</taxon>
        <taxon>Mytilinae</taxon>
        <taxon>Mytilus</taxon>
    </lineage>
</organism>
<dbReference type="AlphaFoldDB" id="A0A8B6F593"/>
<keyword evidence="3" id="KW-1185">Reference proteome</keyword>
<protein>
    <submittedName>
        <fullName evidence="2">Uncharacterized protein</fullName>
    </submittedName>
</protein>
<feature type="region of interest" description="Disordered" evidence="1">
    <location>
        <begin position="51"/>
        <end position="96"/>
    </location>
</feature>
<dbReference type="EMBL" id="UYJE01006279">
    <property type="protein sequence ID" value="VDI44587.1"/>
    <property type="molecule type" value="Genomic_DNA"/>
</dbReference>
<evidence type="ECO:0000313" key="3">
    <source>
        <dbReference type="Proteomes" id="UP000596742"/>
    </source>
</evidence>
<gene>
    <name evidence="2" type="ORF">MGAL_10B092056</name>
</gene>